<dbReference type="InterPro" id="IPR011127">
    <property type="entry name" value="Dala_Dala_lig_N"/>
</dbReference>
<keyword evidence="13 16" id="KW-0573">Peptidoglycan synthesis</keyword>
<dbReference type="PROSITE" id="PS00843">
    <property type="entry name" value="DALA_DALA_LIGASE_1"/>
    <property type="match status" value="1"/>
</dbReference>
<keyword evidence="14 16" id="KW-0961">Cell wall biogenesis/degradation</keyword>
<dbReference type="Pfam" id="PF07478">
    <property type="entry name" value="Dala_Dala_lig_C"/>
    <property type="match status" value="1"/>
</dbReference>
<dbReference type="InterPro" id="IPR013815">
    <property type="entry name" value="ATP_grasp_subdomain_1"/>
</dbReference>
<evidence type="ECO:0000256" key="4">
    <source>
        <dbReference type="ARBA" id="ARBA00004496"/>
    </source>
</evidence>
<sequence>MTEQTQKDNLTKSTEAFGRVAVLCGGDSPERQVSLKSGGRIFKALQDRGVDVVMVDAATDLVDQLQTIKPDRVFLALHGASGEDGTVQGLLDFLKIPYTGSGVKGSAIAMDKSRSKLIWKSIDLQTPDFQIVDAATDLDAVELPVPCFVKPNSDGSSIATFPVYSRDDLKPAIEKVLAHADKVLVEQMIEGPEFTVSILNGRPLPGIRLETDNTFYDYEAKYLSDSTRYLLPCGLTEEKEQELQELALKAFDSIGCAGWGRVDVMQDGQGNFWLLEVNTIPGMTDHSLVPMAAKAVGYDFEDLVLELLQATGQEERPWTPAGTSTVTARAN</sequence>
<name>A0ABT0PC56_9GAMM</name>
<evidence type="ECO:0000256" key="15">
    <source>
        <dbReference type="ARBA" id="ARBA00047614"/>
    </source>
</evidence>
<dbReference type="InterPro" id="IPR016185">
    <property type="entry name" value="PreATP-grasp_dom_sf"/>
</dbReference>
<evidence type="ECO:0000256" key="2">
    <source>
        <dbReference type="ARBA" id="ARBA00001946"/>
    </source>
</evidence>
<evidence type="ECO:0000256" key="16">
    <source>
        <dbReference type="HAMAP-Rule" id="MF_00047"/>
    </source>
</evidence>
<dbReference type="InterPro" id="IPR005905">
    <property type="entry name" value="D_ala_D_ala"/>
</dbReference>
<comment type="pathway">
    <text evidence="5 16">Cell wall biogenesis; peptidoglycan biosynthesis.</text>
</comment>
<dbReference type="Pfam" id="PF01820">
    <property type="entry name" value="Dala_Dala_lig_N"/>
    <property type="match status" value="1"/>
</dbReference>
<dbReference type="PANTHER" id="PTHR23132:SF23">
    <property type="entry name" value="D-ALANINE--D-ALANINE LIGASE B"/>
    <property type="match status" value="1"/>
</dbReference>
<organism evidence="19 20">
    <name type="scientific">Parendozoicomonas callyspongiae</name>
    <dbReference type="NCBI Taxonomy" id="2942213"/>
    <lineage>
        <taxon>Bacteria</taxon>
        <taxon>Pseudomonadati</taxon>
        <taxon>Pseudomonadota</taxon>
        <taxon>Gammaproteobacteria</taxon>
        <taxon>Oceanospirillales</taxon>
        <taxon>Endozoicomonadaceae</taxon>
        <taxon>Parendozoicomonas</taxon>
    </lineage>
</organism>
<dbReference type="Gene3D" id="3.30.1490.20">
    <property type="entry name" value="ATP-grasp fold, A domain"/>
    <property type="match status" value="1"/>
</dbReference>
<comment type="caution">
    <text evidence="19">The sequence shown here is derived from an EMBL/GenBank/DDBJ whole genome shotgun (WGS) entry which is preliminary data.</text>
</comment>
<dbReference type="EC" id="6.3.2.4" evidence="7 16"/>
<evidence type="ECO:0000256" key="1">
    <source>
        <dbReference type="ARBA" id="ARBA00001936"/>
    </source>
</evidence>
<protein>
    <recommendedName>
        <fullName evidence="7 16">D-alanine--D-alanine ligase</fullName>
        <ecNumber evidence="7 16">6.3.2.4</ecNumber>
    </recommendedName>
    <alternativeName>
        <fullName evidence="16">D-Ala-D-Ala ligase</fullName>
    </alternativeName>
    <alternativeName>
        <fullName evidence="16">D-alanylalanine synthetase</fullName>
    </alternativeName>
</protein>
<comment type="catalytic activity">
    <reaction evidence="15 16">
        <text>2 D-alanine + ATP = D-alanyl-D-alanine + ADP + phosphate + H(+)</text>
        <dbReference type="Rhea" id="RHEA:11224"/>
        <dbReference type="ChEBI" id="CHEBI:15378"/>
        <dbReference type="ChEBI" id="CHEBI:30616"/>
        <dbReference type="ChEBI" id="CHEBI:43474"/>
        <dbReference type="ChEBI" id="CHEBI:57416"/>
        <dbReference type="ChEBI" id="CHEBI:57822"/>
        <dbReference type="ChEBI" id="CHEBI:456216"/>
        <dbReference type="EC" id="6.3.2.4"/>
    </reaction>
</comment>
<dbReference type="Gene3D" id="3.30.470.20">
    <property type="entry name" value="ATP-grasp fold, B domain"/>
    <property type="match status" value="1"/>
</dbReference>
<dbReference type="SUPFAM" id="SSF56059">
    <property type="entry name" value="Glutathione synthetase ATP-binding domain-like"/>
    <property type="match status" value="1"/>
</dbReference>
<dbReference type="PROSITE" id="PS00844">
    <property type="entry name" value="DALA_DALA_LIGASE_2"/>
    <property type="match status" value="1"/>
</dbReference>
<dbReference type="Gene3D" id="3.40.50.20">
    <property type="match status" value="1"/>
</dbReference>
<comment type="subcellular location">
    <subcellularLocation>
        <location evidence="4 16">Cytoplasm</location>
    </subcellularLocation>
</comment>
<comment type="cofactor">
    <cofactor evidence="2">
        <name>Mg(2+)</name>
        <dbReference type="ChEBI" id="CHEBI:18420"/>
    </cofactor>
</comment>
<evidence type="ECO:0000256" key="9">
    <source>
        <dbReference type="ARBA" id="ARBA00022598"/>
    </source>
</evidence>
<dbReference type="InterPro" id="IPR011761">
    <property type="entry name" value="ATP-grasp"/>
</dbReference>
<keyword evidence="12 16" id="KW-0133">Cell shape</keyword>
<dbReference type="SUPFAM" id="SSF52440">
    <property type="entry name" value="PreATP-grasp domain"/>
    <property type="match status" value="1"/>
</dbReference>
<dbReference type="PIRSF" id="PIRSF039102">
    <property type="entry name" value="Ddl/VanB"/>
    <property type="match status" value="1"/>
</dbReference>
<evidence type="ECO:0000256" key="12">
    <source>
        <dbReference type="ARBA" id="ARBA00022960"/>
    </source>
</evidence>
<evidence type="ECO:0000313" key="19">
    <source>
        <dbReference type="EMBL" id="MCL6268968.1"/>
    </source>
</evidence>
<dbReference type="InterPro" id="IPR011095">
    <property type="entry name" value="Dala_Dala_lig_C"/>
</dbReference>
<comment type="cofactor">
    <cofactor evidence="1">
        <name>Mn(2+)</name>
        <dbReference type="ChEBI" id="CHEBI:29035"/>
    </cofactor>
</comment>
<evidence type="ECO:0000259" key="18">
    <source>
        <dbReference type="PROSITE" id="PS50975"/>
    </source>
</evidence>
<comment type="similarity">
    <text evidence="6 16">Belongs to the D-alanine--D-alanine ligase family.</text>
</comment>
<keyword evidence="8 16" id="KW-0963">Cytoplasm</keyword>
<keyword evidence="20" id="KW-1185">Reference proteome</keyword>
<evidence type="ECO:0000256" key="10">
    <source>
        <dbReference type="ARBA" id="ARBA00022741"/>
    </source>
</evidence>
<dbReference type="NCBIfam" id="TIGR01205">
    <property type="entry name" value="D_ala_D_alaTIGR"/>
    <property type="match status" value="1"/>
</dbReference>
<keyword evidence="11 17" id="KW-0067">ATP-binding</keyword>
<dbReference type="RefSeq" id="WP_249697797.1">
    <property type="nucleotide sequence ID" value="NZ_JAMFLX010000003.1"/>
</dbReference>
<evidence type="ECO:0000256" key="17">
    <source>
        <dbReference type="PROSITE-ProRule" id="PRU00409"/>
    </source>
</evidence>
<dbReference type="GO" id="GO:0016874">
    <property type="term" value="F:ligase activity"/>
    <property type="evidence" value="ECO:0007669"/>
    <property type="project" value="UniProtKB-KW"/>
</dbReference>
<evidence type="ECO:0000256" key="6">
    <source>
        <dbReference type="ARBA" id="ARBA00010871"/>
    </source>
</evidence>
<keyword evidence="9 16" id="KW-0436">Ligase</keyword>
<dbReference type="EMBL" id="JAMFLX010000003">
    <property type="protein sequence ID" value="MCL6268968.1"/>
    <property type="molecule type" value="Genomic_DNA"/>
</dbReference>
<evidence type="ECO:0000256" key="8">
    <source>
        <dbReference type="ARBA" id="ARBA00022490"/>
    </source>
</evidence>
<evidence type="ECO:0000256" key="7">
    <source>
        <dbReference type="ARBA" id="ARBA00012216"/>
    </source>
</evidence>
<feature type="domain" description="ATP-grasp" evidence="18">
    <location>
        <begin position="116"/>
        <end position="309"/>
    </location>
</feature>
<dbReference type="NCBIfam" id="NF002378">
    <property type="entry name" value="PRK01372.1"/>
    <property type="match status" value="1"/>
</dbReference>
<accession>A0ABT0PC56</accession>
<keyword evidence="10 17" id="KW-0547">Nucleotide-binding</keyword>
<evidence type="ECO:0000313" key="20">
    <source>
        <dbReference type="Proteomes" id="UP001203338"/>
    </source>
</evidence>
<evidence type="ECO:0000256" key="3">
    <source>
        <dbReference type="ARBA" id="ARBA00003921"/>
    </source>
</evidence>
<proteinExistence type="inferred from homology"/>
<dbReference type="InterPro" id="IPR000291">
    <property type="entry name" value="D-Ala_lig_Van_CS"/>
</dbReference>
<reference evidence="19 20" key="1">
    <citation type="submission" date="2022-05" db="EMBL/GenBank/DDBJ databases">
        <authorList>
            <person name="Park J.-S."/>
        </authorList>
    </citation>
    <scope>NUCLEOTIDE SEQUENCE [LARGE SCALE GENOMIC DNA]</scope>
    <source>
        <strain evidence="19 20">2012CJ34-2</strain>
    </source>
</reference>
<gene>
    <name evidence="16" type="primary">ddl</name>
    <name evidence="19" type="ORF">M3P05_03300</name>
</gene>
<dbReference type="Proteomes" id="UP001203338">
    <property type="component" value="Unassembled WGS sequence"/>
</dbReference>
<evidence type="ECO:0000256" key="14">
    <source>
        <dbReference type="ARBA" id="ARBA00023316"/>
    </source>
</evidence>
<evidence type="ECO:0000256" key="11">
    <source>
        <dbReference type="ARBA" id="ARBA00022840"/>
    </source>
</evidence>
<dbReference type="HAMAP" id="MF_00047">
    <property type="entry name" value="Dala_Dala_lig"/>
    <property type="match status" value="1"/>
</dbReference>
<comment type="function">
    <text evidence="3 16">Cell wall formation.</text>
</comment>
<evidence type="ECO:0000256" key="13">
    <source>
        <dbReference type="ARBA" id="ARBA00022984"/>
    </source>
</evidence>
<evidence type="ECO:0000256" key="5">
    <source>
        <dbReference type="ARBA" id="ARBA00004752"/>
    </source>
</evidence>
<dbReference type="PANTHER" id="PTHR23132">
    <property type="entry name" value="D-ALANINE--D-ALANINE LIGASE"/>
    <property type="match status" value="1"/>
</dbReference>
<dbReference type="PROSITE" id="PS50975">
    <property type="entry name" value="ATP_GRASP"/>
    <property type="match status" value="1"/>
</dbReference>